<dbReference type="Gene3D" id="2.60.120.1620">
    <property type="match status" value="1"/>
</dbReference>
<proteinExistence type="predicted"/>
<keyword evidence="1 3" id="KW-0378">Hydrolase</keyword>
<dbReference type="AlphaFoldDB" id="A0A2J6SUM7"/>
<dbReference type="Pfam" id="PF15979">
    <property type="entry name" value="Glyco_hydro_115"/>
    <property type="match status" value="1"/>
</dbReference>
<dbReference type="GeneID" id="36594099"/>
<evidence type="ECO:0000256" key="1">
    <source>
        <dbReference type="ARBA" id="ARBA00022801"/>
    </source>
</evidence>
<name>A0A2J6SUM7_9HELO</name>
<keyword evidence="4" id="KW-1185">Reference proteome</keyword>
<reference evidence="3 4" key="1">
    <citation type="submission" date="2016-04" db="EMBL/GenBank/DDBJ databases">
        <title>A degradative enzymes factory behind the ericoid mycorrhizal symbiosis.</title>
        <authorList>
            <consortium name="DOE Joint Genome Institute"/>
            <person name="Martino E."/>
            <person name="Morin E."/>
            <person name="Grelet G."/>
            <person name="Kuo A."/>
            <person name="Kohler A."/>
            <person name="Daghino S."/>
            <person name="Barry K."/>
            <person name="Choi C."/>
            <person name="Cichocki N."/>
            <person name="Clum A."/>
            <person name="Copeland A."/>
            <person name="Hainaut M."/>
            <person name="Haridas S."/>
            <person name="Labutti K."/>
            <person name="Lindquist E."/>
            <person name="Lipzen A."/>
            <person name="Khouja H.-R."/>
            <person name="Murat C."/>
            <person name="Ohm R."/>
            <person name="Olson A."/>
            <person name="Spatafora J."/>
            <person name="Veneault-Fourrey C."/>
            <person name="Henrissat B."/>
            <person name="Grigoriev I."/>
            <person name="Martin F."/>
            <person name="Perotto S."/>
        </authorList>
    </citation>
    <scope>NUCLEOTIDE SEQUENCE [LARGE SCALE GENOMIC DNA]</scope>
    <source>
        <strain evidence="3 4">E</strain>
    </source>
</reference>
<dbReference type="Gene3D" id="3.20.20.520">
    <property type="entry name" value="Glycosyl hydrolase family 115"/>
    <property type="match status" value="1"/>
</dbReference>
<dbReference type="InterPro" id="IPR041437">
    <property type="entry name" value="GH115_C"/>
</dbReference>
<dbReference type="Proteomes" id="UP000235371">
    <property type="component" value="Unassembled WGS sequence"/>
</dbReference>
<sequence length="964" mass="109019">MFDEKFVTFFNTPGLLSLVGVPIVVDKADFPAIHIAAQNLAADFAKVTKGSSSPLQHVTEERDGFKLDAEACIIVGSIKASPIIRYLEQSGNFDCSKIRGKWESYKTAIVDNPFNGCHKALVIAGSDKRGATFGAYALSAQIGVSPWYWWADVVPQYHSEIYALPVTTIQGEPSVRFRGIFINDEAPALTGWVQENFGRYNVEFYKKVFELLLRLKANFLWPAMWPGYPNPGASFFTDDEENQKTAEEYGICISTSHHEPMQRMSNEWFAENTEGSWNWLTNKRNITKFFDEGVRRAKGCESYFTLGMRGEYDKKMVTDDPAAVVRDVIQTQRKIIKDVHGCEDAVPQLLALYKEVQQQYDSGRLEVPDDVTLLFADDNFGTIRRLPHGEEAERKGGAGIYYHFEYVGHPRSYKWTNSNSLGKTWQQLQEAHRRGARQIWIFNVGDIKPLEIPLTFAMALAWDIGSIKADNFTHFFATMAEREFGAELSTEVGVAMHEHDRLVSLRKHEHIETDTFSLLHYSEAEHVLGRWKALLDAAEDIHKRAPETHRPSVFQLVLSPIKSSYIFIALQIALGRNQLYARQRRNFANTLAQQVLDLFEADFSLSEDYHALLNGKWNHIMMQPHYGFGDTWHAPSRDMISGLCYVQRRQNSNPIAGQMGIAVEGHEGVRPGRCNEESDRTHPSRRDLVPGLTLGNMTHYGPESRWFDVYTRGSPSIHWTATAPCSWIKLSAASGTLIPGQEDARVEITIEWGQVPADFNEKVLIDIRSTEGDFEQVHLPILGRQVPETFSGFVEADGYISIPASSCNFAPSYRFLPEVGRSSTGSLALNPSSGHALCHLTYDTYFFTKSPTFEVLLYFNMTLDIDPSNPMTYDILVDDKLQTHRLVHESKKDGELPEGWAEAVQDCVWVKKHMFLGDKFEPGTHTIQVKLKHSNLLLEKLVVDLGGVKESYLGPPPSFRARMM</sequence>
<dbReference type="STRING" id="1095630.A0A2J6SUM7"/>
<evidence type="ECO:0000313" key="4">
    <source>
        <dbReference type="Proteomes" id="UP000235371"/>
    </source>
</evidence>
<evidence type="ECO:0000259" key="2">
    <source>
        <dbReference type="Pfam" id="PF17829"/>
    </source>
</evidence>
<dbReference type="EMBL" id="KZ613865">
    <property type="protein sequence ID" value="PMD54471.1"/>
    <property type="molecule type" value="Genomic_DNA"/>
</dbReference>
<dbReference type="PANTHER" id="PTHR37842">
    <property type="match status" value="1"/>
</dbReference>
<accession>A0A2J6SUM7</accession>
<dbReference type="Gene3D" id="1.20.58.2150">
    <property type="match status" value="1"/>
</dbReference>
<dbReference type="Gene3D" id="3.30.379.10">
    <property type="entry name" value="Chitobiase/beta-hexosaminidase domain 2-like"/>
    <property type="match status" value="1"/>
</dbReference>
<dbReference type="OrthoDB" id="4849794at2759"/>
<gene>
    <name evidence="3" type="ORF">K444DRAFT_655581</name>
</gene>
<dbReference type="InterPro" id="IPR042301">
    <property type="entry name" value="GH115_sf"/>
</dbReference>
<feature type="domain" description="Gylcosyl hydrolase 115 C-terminal" evidence="2">
    <location>
        <begin position="792"/>
        <end position="956"/>
    </location>
</feature>
<evidence type="ECO:0000313" key="3">
    <source>
        <dbReference type="EMBL" id="PMD54471.1"/>
    </source>
</evidence>
<dbReference type="InParanoid" id="A0A2J6SUM7"/>
<dbReference type="InterPro" id="IPR031924">
    <property type="entry name" value="GH115"/>
</dbReference>
<dbReference type="GO" id="GO:0016787">
    <property type="term" value="F:hydrolase activity"/>
    <property type="evidence" value="ECO:0007669"/>
    <property type="project" value="UniProtKB-KW"/>
</dbReference>
<dbReference type="Pfam" id="PF17829">
    <property type="entry name" value="GH115_C"/>
    <property type="match status" value="1"/>
</dbReference>
<dbReference type="RefSeq" id="XP_024731375.1">
    <property type="nucleotide sequence ID" value="XM_024886022.1"/>
</dbReference>
<organism evidence="3 4">
    <name type="scientific">Hyaloscypha bicolor E</name>
    <dbReference type="NCBI Taxonomy" id="1095630"/>
    <lineage>
        <taxon>Eukaryota</taxon>
        <taxon>Fungi</taxon>
        <taxon>Dikarya</taxon>
        <taxon>Ascomycota</taxon>
        <taxon>Pezizomycotina</taxon>
        <taxon>Leotiomycetes</taxon>
        <taxon>Helotiales</taxon>
        <taxon>Hyaloscyphaceae</taxon>
        <taxon>Hyaloscypha</taxon>
        <taxon>Hyaloscypha bicolor</taxon>
    </lineage>
</organism>
<dbReference type="InterPro" id="IPR029018">
    <property type="entry name" value="Hex-like_dom2"/>
</dbReference>
<dbReference type="PANTHER" id="PTHR37842:SF2">
    <property type="entry name" value="GYLCOSYL HYDROLASE 115 C-TERMINAL DOMAIN-CONTAINING PROTEIN"/>
    <property type="match status" value="1"/>
</dbReference>
<protein>
    <submittedName>
        <fullName evidence="3">Glycoside hydrolase family 115 protein</fullName>
    </submittedName>
</protein>